<keyword evidence="2" id="KW-0813">Transport</keyword>
<dbReference type="SUPFAM" id="SSF50331">
    <property type="entry name" value="MOP-like"/>
    <property type="match status" value="1"/>
</dbReference>
<evidence type="ECO:0000256" key="8">
    <source>
        <dbReference type="ARBA" id="ARBA00041133"/>
    </source>
</evidence>
<dbReference type="Gene3D" id="2.40.50.100">
    <property type="match status" value="1"/>
</dbReference>
<dbReference type="PROSITE" id="PS50893">
    <property type="entry name" value="ABC_TRANSPORTER_2"/>
    <property type="match status" value="1"/>
</dbReference>
<evidence type="ECO:0000256" key="7">
    <source>
        <dbReference type="ARBA" id="ARBA00039025"/>
    </source>
</evidence>
<accession>A0A9X9S656</accession>
<evidence type="ECO:0000256" key="15">
    <source>
        <dbReference type="ARBA" id="ARBA00066315"/>
    </source>
</evidence>
<name>A0A9X9S656_METOG</name>
<dbReference type="SMART" id="SM00382">
    <property type="entry name" value="AAA"/>
    <property type="match status" value="1"/>
</dbReference>
<evidence type="ECO:0000256" key="2">
    <source>
        <dbReference type="ARBA" id="ARBA00022448"/>
    </source>
</evidence>
<evidence type="ECO:0000256" key="3">
    <source>
        <dbReference type="ARBA" id="ARBA00022741"/>
    </source>
</evidence>
<comment type="catalytic activity">
    <reaction evidence="11">
        <text>L-arabinose(out) + ATP + H2O = L-arabinose(in) + ADP + phosphate + H(+)</text>
        <dbReference type="Rhea" id="RHEA:30007"/>
        <dbReference type="ChEBI" id="CHEBI:15377"/>
        <dbReference type="ChEBI" id="CHEBI:15378"/>
        <dbReference type="ChEBI" id="CHEBI:17535"/>
        <dbReference type="ChEBI" id="CHEBI:30616"/>
        <dbReference type="ChEBI" id="CHEBI:43474"/>
        <dbReference type="ChEBI" id="CHEBI:456216"/>
        <dbReference type="EC" id="7.5.2.13"/>
    </reaction>
    <physiologicalReaction direction="left-to-right" evidence="11">
        <dbReference type="Rhea" id="RHEA:30008"/>
    </physiologicalReaction>
</comment>
<dbReference type="Proteomes" id="UP001163096">
    <property type="component" value="Chromosome"/>
</dbReference>
<protein>
    <recommendedName>
        <fullName evidence="8">Molybdate/tungstate import ATP-binding protein WtpC</fullName>
        <ecNumber evidence="7">7.3.2.6</ecNumber>
        <ecNumber evidence="15">7.5.2.13</ecNumber>
    </recommendedName>
</protein>
<dbReference type="EMBL" id="CP113361">
    <property type="protein sequence ID" value="WAI02211.1"/>
    <property type="molecule type" value="Genomic_DNA"/>
</dbReference>
<dbReference type="Pfam" id="PF08402">
    <property type="entry name" value="TOBE_2"/>
    <property type="match status" value="1"/>
</dbReference>
<organism evidence="17 18">
    <name type="scientific">Methanogenium organophilum</name>
    <dbReference type="NCBI Taxonomy" id="2199"/>
    <lineage>
        <taxon>Archaea</taxon>
        <taxon>Methanobacteriati</taxon>
        <taxon>Methanobacteriota</taxon>
        <taxon>Stenosarchaea group</taxon>
        <taxon>Methanomicrobia</taxon>
        <taxon>Methanomicrobiales</taxon>
        <taxon>Methanomicrobiaceae</taxon>
        <taxon>Methanogenium</taxon>
    </lineage>
</organism>
<comment type="similarity">
    <text evidence="5">Belongs to the ABC transporter superfamily. Sulfate/tungstate importer (TC 3.A.1.6) family.</text>
</comment>
<dbReference type="CDD" id="cd03299">
    <property type="entry name" value="ABC_ModC_like"/>
    <property type="match status" value="1"/>
</dbReference>
<dbReference type="InterPro" id="IPR050093">
    <property type="entry name" value="ABC_SmlMolc_Importer"/>
</dbReference>
<evidence type="ECO:0000313" key="17">
    <source>
        <dbReference type="EMBL" id="WAI02211.1"/>
    </source>
</evidence>
<evidence type="ECO:0000256" key="5">
    <source>
        <dbReference type="ARBA" id="ARBA00038307"/>
    </source>
</evidence>
<proteinExistence type="inferred from homology"/>
<dbReference type="InterPro" id="IPR027417">
    <property type="entry name" value="P-loop_NTPase"/>
</dbReference>
<evidence type="ECO:0000313" key="18">
    <source>
        <dbReference type="Proteomes" id="UP001163096"/>
    </source>
</evidence>
<dbReference type="AlphaFoldDB" id="A0A9X9S656"/>
<keyword evidence="18" id="KW-1185">Reference proteome</keyword>
<dbReference type="PANTHER" id="PTHR42781:SF7">
    <property type="entry name" value="MOLYBDENUM ABC TRANSPORTER, ATP-BINDING PROTEIN"/>
    <property type="match status" value="1"/>
</dbReference>
<dbReference type="InterPro" id="IPR003439">
    <property type="entry name" value="ABC_transporter-like_ATP-bd"/>
</dbReference>
<dbReference type="Pfam" id="PF00005">
    <property type="entry name" value="ABC_tran"/>
    <property type="match status" value="1"/>
</dbReference>
<gene>
    <name evidence="17" type="ORF">OU421_04880</name>
</gene>
<dbReference type="InterPro" id="IPR008995">
    <property type="entry name" value="Mo/tungstate-bd_C_term_dom"/>
</dbReference>
<dbReference type="EC" id="7.3.2.6" evidence="7"/>
<evidence type="ECO:0000256" key="12">
    <source>
        <dbReference type="ARBA" id="ARBA00053454"/>
    </source>
</evidence>
<reference evidence="17" key="1">
    <citation type="submission" date="2022-11" db="EMBL/GenBank/DDBJ databases">
        <title>Complete genome sequence of Methanogenium organophilum DSM 3596.</title>
        <authorList>
            <person name="Chen S.-C."/>
            <person name="Lai S.-J."/>
            <person name="You Y.-T."/>
        </authorList>
    </citation>
    <scope>NUCLEOTIDE SEQUENCE</scope>
    <source>
        <strain evidence="17">DSM 3596</strain>
    </source>
</reference>
<comment type="catalytic activity">
    <reaction evidence="10">
        <text>D-xylose(out) + ATP + H2O = D-xylose(in) + ADP + phosphate + H(+)</text>
        <dbReference type="Rhea" id="RHEA:29899"/>
        <dbReference type="ChEBI" id="CHEBI:15377"/>
        <dbReference type="ChEBI" id="CHEBI:15378"/>
        <dbReference type="ChEBI" id="CHEBI:30616"/>
        <dbReference type="ChEBI" id="CHEBI:43474"/>
        <dbReference type="ChEBI" id="CHEBI:53455"/>
        <dbReference type="ChEBI" id="CHEBI:456216"/>
        <dbReference type="EC" id="7.5.2.13"/>
    </reaction>
    <physiologicalReaction direction="left-to-right" evidence="10">
        <dbReference type="Rhea" id="RHEA:29900"/>
    </physiologicalReaction>
</comment>
<evidence type="ECO:0000256" key="4">
    <source>
        <dbReference type="ARBA" id="ARBA00022840"/>
    </source>
</evidence>
<dbReference type="FunFam" id="3.40.50.300:FF:000042">
    <property type="entry name" value="Maltose/maltodextrin ABC transporter, ATP-binding protein"/>
    <property type="match status" value="1"/>
</dbReference>
<dbReference type="PANTHER" id="PTHR42781">
    <property type="entry name" value="SPERMIDINE/PUTRESCINE IMPORT ATP-BINDING PROTEIN POTA"/>
    <property type="match status" value="1"/>
</dbReference>
<dbReference type="SUPFAM" id="SSF52540">
    <property type="entry name" value="P-loop containing nucleoside triphosphate hydrolases"/>
    <property type="match status" value="1"/>
</dbReference>
<sequence>MQITNLSKNLGDFSLRDISLRIEEGEYFIIVGPTGAGKTILLETIAGIYSPDTGSIEIAGEDISRIDPKERGVAMVYQDYMLFPHLTVEENIGFGLKQRKTDPQSIHEEVTKAAEMLHIEHLLDRYPGTLSGGEQQRAAIARAIITRPRLLLLDEPLSALDASTRERLRSELQTLHRELKTTILHITHHFEDIYSLADRVAIMENGRVVQTGTPEEIFQHPASGFVAAFTGMENIFPGQSLSVEGEMQIDLGPGTIRADTGIEGDVYVGIRPEDVVLSRETVSGGAVNTFTGTITEIRQNGMFSRVMVDTGIRFICALTPQYILRMGLAEGDTVSLTLPESAIHIFPREGDLTSWHCSHSGCGKKCGKCAAKSQNNLHGLL</sequence>
<dbReference type="GO" id="GO:1901238">
    <property type="term" value="F:ABC-type tungstate transporter activity"/>
    <property type="evidence" value="ECO:0007669"/>
    <property type="project" value="UniProtKB-EC"/>
</dbReference>
<dbReference type="GO" id="GO:0005524">
    <property type="term" value="F:ATP binding"/>
    <property type="evidence" value="ECO:0007669"/>
    <property type="project" value="UniProtKB-KW"/>
</dbReference>
<comment type="function">
    <text evidence="12">Part of the ABC transporter complex XacGHIJK involved in the uptake of xylose and arabinose. Responsible for energy coupling to the transport system.</text>
</comment>
<feature type="domain" description="ABC transporter" evidence="16">
    <location>
        <begin position="1"/>
        <end position="230"/>
    </location>
</feature>
<dbReference type="InterPro" id="IPR003593">
    <property type="entry name" value="AAA+_ATPase"/>
</dbReference>
<comment type="subunit">
    <text evidence="14">The complex is composed of two ATP-binding proteins (XacJ and XacK), two transmembrane proteins (XacH and XacI) and a solute-binding protein (XacG).</text>
</comment>
<dbReference type="PROSITE" id="PS00211">
    <property type="entry name" value="ABC_TRANSPORTER_1"/>
    <property type="match status" value="1"/>
</dbReference>
<evidence type="ECO:0000256" key="9">
    <source>
        <dbReference type="ARBA" id="ARBA00047936"/>
    </source>
</evidence>
<evidence type="ECO:0000259" key="16">
    <source>
        <dbReference type="PROSITE" id="PS50893"/>
    </source>
</evidence>
<keyword evidence="4 17" id="KW-0067">ATP-binding</keyword>
<evidence type="ECO:0000256" key="11">
    <source>
        <dbReference type="ARBA" id="ARBA00051890"/>
    </source>
</evidence>
<dbReference type="GO" id="GO:0043190">
    <property type="term" value="C:ATP-binding cassette (ABC) transporter complex"/>
    <property type="evidence" value="ECO:0007669"/>
    <property type="project" value="InterPro"/>
</dbReference>
<evidence type="ECO:0000256" key="1">
    <source>
        <dbReference type="ARBA" id="ARBA00004202"/>
    </source>
</evidence>
<comment type="catalytic activity">
    <reaction evidence="9">
        <text>tungstate(in) + ATP + H2O = tungstate(out) + ADP + phosphate + H(+)</text>
        <dbReference type="Rhea" id="RHEA:35027"/>
        <dbReference type="ChEBI" id="CHEBI:15377"/>
        <dbReference type="ChEBI" id="CHEBI:15378"/>
        <dbReference type="ChEBI" id="CHEBI:30616"/>
        <dbReference type="ChEBI" id="CHEBI:43474"/>
        <dbReference type="ChEBI" id="CHEBI:46502"/>
        <dbReference type="ChEBI" id="CHEBI:456216"/>
        <dbReference type="EC" id="7.3.2.6"/>
    </reaction>
</comment>
<dbReference type="GO" id="GO:0016887">
    <property type="term" value="F:ATP hydrolysis activity"/>
    <property type="evidence" value="ECO:0007669"/>
    <property type="project" value="InterPro"/>
</dbReference>
<dbReference type="InterPro" id="IPR013611">
    <property type="entry name" value="Transp-assoc_OB_typ2"/>
</dbReference>
<evidence type="ECO:0000256" key="13">
    <source>
        <dbReference type="ARBA" id="ARBA00061029"/>
    </source>
</evidence>
<dbReference type="InterPro" id="IPR017871">
    <property type="entry name" value="ABC_transporter-like_CS"/>
</dbReference>
<dbReference type="GeneID" id="76834412"/>
<comment type="similarity">
    <text evidence="13">Belongs to the ABC transporter superfamily. Carbohydrate uptake transporter-1 (CUT1) (TC 3.A.1.1) family.</text>
</comment>
<comment type="subcellular location">
    <subcellularLocation>
        <location evidence="1">Cell membrane</location>
        <topology evidence="1">Peripheral membrane protein</topology>
    </subcellularLocation>
</comment>
<dbReference type="Gene3D" id="3.40.50.300">
    <property type="entry name" value="P-loop containing nucleotide triphosphate hydrolases"/>
    <property type="match status" value="1"/>
</dbReference>
<comment type="subunit">
    <text evidence="6">The complex is composed of two ATP-binding proteins (WtpC), two transmembrane proteins (WtpB) and a solute-binding protein (WtpA).</text>
</comment>
<evidence type="ECO:0000256" key="10">
    <source>
        <dbReference type="ARBA" id="ARBA00050355"/>
    </source>
</evidence>
<keyword evidence="3" id="KW-0547">Nucleotide-binding</keyword>
<dbReference type="EC" id="7.5.2.13" evidence="15"/>
<evidence type="ECO:0000256" key="14">
    <source>
        <dbReference type="ARBA" id="ARBA00065962"/>
    </source>
</evidence>
<dbReference type="RefSeq" id="WP_268187489.1">
    <property type="nucleotide sequence ID" value="NZ_CP113361.1"/>
</dbReference>
<dbReference type="KEGG" id="mou:OU421_04880"/>
<evidence type="ECO:0000256" key="6">
    <source>
        <dbReference type="ARBA" id="ARBA00038781"/>
    </source>
</evidence>